<evidence type="ECO:0000313" key="1">
    <source>
        <dbReference type="EMBL" id="KAK5802655.1"/>
    </source>
</evidence>
<accession>A0ABR0NMU1</accession>
<evidence type="ECO:0000313" key="2">
    <source>
        <dbReference type="Proteomes" id="UP001358586"/>
    </source>
</evidence>
<dbReference type="EMBL" id="JARKNE010000009">
    <property type="protein sequence ID" value="KAK5802655.1"/>
    <property type="molecule type" value="Genomic_DNA"/>
</dbReference>
<gene>
    <name evidence="1" type="ORF">PVK06_030267</name>
</gene>
<protein>
    <submittedName>
        <fullName evidence="1">Uncharacterized protein</fullName>
    </submittedName>
</protein>
<name>A0ABR0NMU1_GOSAR</name>
<sequence length="93" mass="10473">MKDCPMAREVLKYGGLNNKFLVGNYSRCIDWIEDVGVVKINFDASVHGKKVCYGLVARDSDGFVHGGWMGVVDKEMQIEWVEMQAMEESIKVA</sequence>
<proteinExistence type="predicted"/>
<dbReference type="Proteomes" id="UP001358586">
    <property type="component" value="Chromosome 9"/>
</dbReference>
<reference evidence="1 2" key="1">
    <citation type="submission" date="2023-03" db="EMBL/GenBank/DDBJ databases">
        <title>WGS of Gossypium arboreum.</title>
        <authorList>
            <person name="Yu D."/>
        </authorList>
    </citation>
    <scope>NUCLEOTIDE SEQUENCE [LARGE SCALE GENOMIC DNA]</scope>
    <source>
        <tissue evidence="1">Leaf</tissue>
    </source>
</reference>
<comment type="caution">
    <text evidence="1">The sequence shown here is derived from an EMBL/GenBank/DDBJ whole genome shotgun (WGS) entry which is preliminary data.</text>
</comment>
<organism evidence="1 2">
    <name type="scientific">Gossypium arboreum</name>
    <name type="common">Tree cotton</name>
    <name type="synonym">Gossypium nanking</name>
    <dbReference type="NCBI Taxonomy" id="29729"/>
    <lineage>
        <taxon>Eukaryota</taxon>
        <taxon>Viridiplantae</taxon>
        <taxon>Streptophyta</taxon>
        <taxon>Embryophyta</taxon>
        <taxon>Tracheophyta</taxon>
        <taxon>Spermatophyta</taxon>
        <taxon>Magnoliopsida</taxon>
        <taxon>eudicotyledons</taxon>
        <taxon>Gunneridae</taxon>
        <taxon>Pentapetalae</taxon>
        <taxon>rosids</taxon>
        <taxon>malvids</taxon>
        <taxon>Malvales</taxon>
        <taxon>Malvaceae</taxon>
        <taxon>Malvoideae</taxon>
        <taxon>Gossypium</taxon>
    </lineage>
</organism>
<keyword evidence="2" id="KW-1185">Reference proteome</keyword>